<dbReference type="Proteomes" id="UP001233535">
    <property type="component" value="Unassembled WGS sequence"/>
</dbReference>
<dbReference type="RefSeq" id="WP_309263050.1">
    <property type="nucleotide sequence ID" value="NZ_JARUHG010000004.1"/>
</dbReference>
<evidence type="ECO:0000313" key="3">
    <source>
        <dbReference type="EMBL" id="MDR0183913.1"/>
    </source>
</evidence>
<feature type="chain" id="PRO_5045528124" evidence="2">
    <location>
        <begin position="27"/>
        <end position="252"/>
    </location>
</feature>
<evidence type="ECO:0000256" key="1">
    <source>
        <dbReference type="SAM" id="MobiDB-lite"/>
    </source>
</evidence>
<comment type="caution">
    <text evidence="3">The sequence shown here is derived from an EMBL/GenBank/DDBJ whole genome shotgun (WGS) entry which is preliminary data.</text>
</comment>
<name>A0ABU1CG27_9GAMM</name>
<reference evidence="3 4" key="1">
    <citation type="submission" date="2023-04" db="EMBL/GenBank/DDBJ databases">
        <title>Lysobacter sp. strain UC isolated from soil sample.</title>
        <authorList>
            <person name="Choksket S."/>
            <person name="Harshvardhan F."/>
            <person name="Rana R."/>
            <person name="Patil P.B."/>
            <person name="Korpole S."/>
        </authorList>
    </citation>
    <scope>NUCLEOTIDE SEQUENCE [LARGE SCALE GENOMIC DNA]</scope>
    <source>
        <strain evidence="3 4">UC</strain>
    </source>
</reference>
<accession>A0ABU1CG27</accession>
<feature type="region of interest" description="Disordered" evidence="1">
    <location>
        <begin position="183"/>
        <end position="252"/>
    </location>
</feature>
<feature type="compositionally biased region" description="Basic and acidic residues" evidence="1">
    <location>
        <begin position="194"/>
        <end position="252"/>
    </location>
</feature>
<dbReference type="EMBL" id="JARUHG010000004">
    <property type="protein sequence ID" value="MDR0183913.1"/>
    <property type="molecule type" value="Genomic_DNA"/>
</dbReference>
<evidence type="ECO:0000313" key="4">
    <source>
        <dbReference type="Proteomes" id="UP001233535"/>
    </source>
</evidence>
<gene>
    <name evidence="3" type="ORF">P8609_13185</name>
</gene>
<proteinExistence type="predicted"/>
<keyword evidence="4" id="KW-1185">Reference proteome</keyword>
<feature type="signal peptide" evidence="2">
    <location>
        <begin position="1"/>
        <end position="26"/>
    </location>
</feature>
<protein>
    <submittedName>
        <fullName evidence="3">Uncharacterized protein</fullName>
    </submittedName>
</protein>
<evidence type="ECO:0000256" key="2">
    <source>
        <dbReference type="SAM" id="SignalP"/>
    </source>
</evidence>
<organism evidence="3 4">
    <name type="scientific">Lysobacter arvi</name>
    <dbReference type="NCBI Taxonomy" id="3038776"/>
    <lineage>
        <taxon>Bacteria</taxon>
        <taxon>Pseudomonadati</taxon>
        <taxon>Pseudomonadota</taxon>
        <taxon>Gammaproteobacteria</taxon>
        <taxon>Lysobacterales</taxon>
        <taxon>Lysobacteraceae</taxon>
        <taxon>Lysobacter</taxon>
    </lineage>
</organism>
<keyword evidence="2" id="KW-0732">Signal</keyword>
<sequence>MTTRPRTLVLAAALSAALLTMAPGFAQVADPDAPIVAEATVPKQRLVDRYAGLAGSPEASASLVGALRDGADFVVIENTTTTVTNPDGTTTTVVTPVERTVANPTGKMGWGEVNISLSLAQAMVESGDAPDLASALAGLTVTHPDGTTTMTPGVLQLRADGGGWGQIAKQLGFNLGALVSASNRSEKSLANTARVDKARAERTAAKPDAGGKPERVAKVERPDKPQKVERPERPERPQKPERPDKPERVGRL</sequence>